<dbReference type="InterPro" id="IPR032016">
    <property type="entry name" value="MKRN2OS-like"/>
</dbReference>
<dbReference type="Proteomes" id="UP001153712">
    <property type="component" value="Chromosome 6"/>
</dbReference>
<protein>
    <recommendedName>
        <fullName evidence="5">MKRN2 opposite strand protein</fullName>
    </recommendedName>
</protein>
<organism evidence="3 4">
    <name type="scientific">Phyllotreta striolata</name>
    <name type="common">Striped flea beetle</name>
    <name type="synonym">Crioceris striolata</name>
    <dbReference type="NCBI Taxonomy" id="444603"/>
    <lineage>
        <taxon>Eukaryota</taxon>
        <taxon>Metazoa</taxon>
        <taxon>Ecdysozoa</taxon>
        <taxon>Arthropoda</taxon>
        <taxon>Hexapoda</taxon>
        <taxon>Insecta</taxon>
        <taxon>Pterygota</taxon>
        <taxon>Neoptera</taxon>
        <taxon>Endopterygota</taxon>
        <taxon>Coleoptera</taxon>
        <taxon>Polyphaga</taxon>
        <taxon>Cucujiformia</taxon>
        <taxon>Chrysomeloidea</taxon>
        <taxon>Chrysomelidae</taxon>
        <taxon>Galerucinae</taxon>
        <taxon>Alticini</taxon>
        <taxon>Phyllotreta</taxon>
    </lineage>
</organism>
<reference evidence="3" key="1">
    <citation type="submission" date="2022-01" db="EMBL/GenBank/DDBJ databases">
        <authorList>
            <person name="King R."/>
        </authorList>
    </citation>
    <scope>NUCLEOTIDE SEQUENCE</scope>
</reference>
<dbReference type="Pfam" id="PF16044">
    <property type="entry name" value="DUF4796_C"/>
    <property type="match status" value="1"/>
</dbReference>
<proteinExistence type="predicted"/>
<dbReference type="EMBL" id="OU900099">
    <property type="protein sequence ID" value="CAG9863097.1"/>
    <property type="molecule type" value="Genomic_DNA"/>
</dbReference>
<gene>
    <name evidence="3" type="ORF">PHYEVI_LOCUS9397</name>
</gene>
<dbReference type="PANTHER" id="PTHR33963">
    <property type="entry name" value="MKRN2 OPPOSITE STRAND PROTEIN"/>
    <property type="match status" value="1"/>
</dbReference>
<dbReference type="Pfam" id="PF22795">
    <property type="entry name" value="DUF4796_N"/>
    <property type="match status" value="1"/>
</dbReference>
<evidence type="ECO:0000313" key="4">
    <source>
        <dbReference type="Proteomes" id="UP001153712"/>
    </source>
</evidence>
<dbReference type="InterPro" id="IPR053922">
    <property type="entry name" value="MKRN2OS-like_N"/>
</dbReference>
<feature type="domain" description="MKRN2 opposite strand protein-like C-terminal" evidence="1">
    <location>
        <begin position="40"/>
        <end position="193"/>
    </location>
</feature>
<evidence type="ECO:0000313" key="3">
    <source>
        <dbReference type="EMBL" id="CAG9863097.1"/>
    </source>
</evidence>
<dbReference type="OrthoDB" id="10065749at2759"/>
<feature type="domain" description="MKRN2 opposite strand protein-like N-terminal" evidence="2">
    <location>
        <begin position="3"/>
        <end position="31"/>
    </location>
</feature>
<evidence type="ECO:0000259" key="1">
    <source>
        <dbReference type="Pfam" id="PF16044"/>
    </source>
</evidence>
<accession>A0A9N9XQ67</accession>
<dbReference type="InterPro" id="IPR053921">
    <property type="entry name" value="MKRN2OS-like_C"/>
</dbReference>
<dbReference type="PANTHER" id="PTHR33963:SF2">
    <property type="entry name" value="MKRN2 OPPOSITE STRAND PROTEIN"/>
    <property type="match status" value="1"/>
</dbReference>
<evidence type="ECO:0000259" key="2">
    <source>
        <dbReference type="Pfam" id="PF22795"/>
    </source>
</evidence>
<evidence type="ECO:0008006" key="5">
    <source>
        <dbReference type="Google" id="ProtNLM"/>
    </source>
</evidence>
<name>A0A9N9XQ67_PHYSR</name>
<keyword evidence="4" id="KW-1185">Reference proteome</keyword>
<sequence length="203" mass="23079">MDPGIICFQHCGPKVFCFTLPESCPTCHQDLNAADFSLLPFRVPYPFIKASQYPCAVVIKPTTGDFLNDYHNSKDLHIGVTTSDGRVVEFDRQGLRNHRSAHWNQCLLLEQAPGPWWEHWDEVLGAVSAQTCWSPEIYREDTHNCFSFVLTFLVTLGYGKLSGAAKCKTVFCENFIIPRTSSAGKYISLYRRLKNGVYVHRIQ</sequence>
<dbReference type="AlphaFoldDB" id="A0A9N9XQ67"/>